<dbReference type="InterPro" id="IPR016155">
    <property type="entry name" value="Mopterin_synth/thiamin_S_b"/>
</dbReference>
<organism evidence="1 2">
    <name type="scientific">Georgfuchsia toluolica</name>
    <dbReference type="NCBI Taxonomy" id="424218"/>
    <lineage>
        <taxon>Bacteria</taxon>
        <taxon>Pseudomonadati</taxon>
        <taxon>Pseudomonadota</taxon>
        <taxon>Betaproteobacteria</taxon>
        <taxon>Nitrosomonadales</taxon>
        <taxon>Sterolibacteriaceae</taxon>
        <taxon>Georgfuchsia</taxon>
    </lineage>
</organism>
<accession>A0A916J6J2</accession>
<name>A0A916J6J2_9PROT</name>
<dbReference type="CDD" id="cd00565">
    <property type="entry name" value="Ubl_ThiS"/>
    <property type="match status" value="1"/>
</dbReference>
<comment type="caution">
    <text evidence="1">The sequence shown here is derived from an EMBL/GenBank/DDBJ whole genome shotgun (WGS) entry which is preliminary data.</text>
</comment>
<dbReference type="Pfam" id="PF02597">
    <property type="entry name" value="ThiS"/>
    <property type="match status" value="1"/>
</dbReference>
<dbReference type="Gene3D" id="3.10.20.30">
    <property type="match status" value="1"/>
</dbReference>
<proteinExistence type="predicted"/>
<dbReference type="Proteomes" id="UP000742786">
    <property type="component" value="Unassembled WGS sequence"/>
</dbReference>
<evidence type="ECO:0000313" key="1">
    <source>
        <dbReference type="EMBL" id="CAG4884857.1"/>
    </source>
</evidence>
<evidence type="ECO:0000313" key="2">
    <source>
        <dbReference type="Proteomes" id="UP000742786"/>
    </source>
</evidence>
<dbReference type="EMBL" id="CAJQUM010000001">
    <property type="protein sequence ID" value="CAG4884857.1"/>
    <property type="molecule type" value="Genomic_DNA"/>
</dbReference>
<protein>
    <submittedName>
        <fullName evidence="1">Sulfur carrier protein ThiS</fullName>
    </submittedName>
</protein>
<gene>
    <name evidence="1" type="ORF">GTOL_12740</name>
</gene>
<reference evidence="1" key="1">
    <citation type="submission" date="2021-04" db="EMBL/GenBank/DDBJ databases">
        <authorList>
            <person name="Hornung B."/>
        </authorList>
    </citation>
    <scope>NUCLEOTIDE SEQUENCE</scope>
    <source>
        <strain evidence="1">G5G6</strain>
    </source>
</reference>
<dbReference type="InterPro" id="IPR012675">
    <property type="entry name" value="Beta-grasp_dom_sf"/>
</dbReference>
<dbReference type="PANTHER" id="PTHR34472">
    <property type="entry name" value="SULFUR CARRIER PROTEIN THIS"/>
    <property type="match status" value="1"/>
</dbReference>
<sequence length="68" mass="7010">MNSIITLNGEKRPLGQIATVAALLDSLGHGGKRVAVEKNGEIVPKSLHPVTRLADGDRIEIVVAVGGG</sequence>
<dbReference type="NCBIfam" id="TIGR01683">
    <property type="entry name" value="thiS"/>
    <property type="match status" value="1"/>
</dbReference>
<dbReference type="AlphaFoldDB" id="A0A916J6J2"/>
<dbReference type="SUPFAM" id="SSF54285">
    <property type="entry name" value="MoaD/ThiS"/>
    <property type="match status" value="1"/>
</dbReference>
<dbReference type="PANTHER" id="PTHR34472:SF1">
    <property type="entry name" value="SULFUR CARRIER PROTEIN THIS"/>
    <property type="match status" value="1"/>
</dbReference>
<dbReference type="RefSeq" id="WP_220636663.1">
    <property type="nucleotide sequence ID" value="NZ_CAJQUM010000001.1"/>
</dbReference>
<dbReference type="InterPro" id="IPR003749">
    <property type="entry name" value="ThiS/MoaD-like"/>
</dbReference>
<keyword evidence="2" id="KW-1185">Reference proteome</keyword>
<dbReference type="InterPro" id="IPR010035">
    <property type="entry name" value="Thi_S"/>
</dbReference>